<dbReference type="OrthoDB" id="9802676at2"/>
<accession>A0A4R2I2B3</accession>
<name>A0A4R2I2B3_9ACTN</name>
<dbReference type="AlphaFoldDB" id="A0A4R2I2B3"/>
<dbReference type="Pfam" id="PF00383">
    <property type="entry name" value="dCMP_cyt_deam_1"/>
    <property type="match status" value="1"/>
</dbReference>
<keyword evidence="3" id="KW-1185">Reference proteome</keyword>
<evidence type="ECO:0000313" key="3">
    <source>
        <dbReference type="Proteomes" id="UP000295573"/>
    </source>
</evidence>
<organism evidence="2 3">
    <name type="scientific">Kribbella antiqua</name>
    <dbReference type="NCBI Taxonomy" id="2512217"/>
    <lineage>
        <taxon>Bacteria</taxon>
        <taxon>Bacillati</taxon>
        <taxon>Actinomycetota</taxon>
        <taxon>Actinomycetes</taxon>
        <taxon>Propionibacteriales</taxon>
        <taxon>Kribbellaceae</taxon>
        <taxon>Kribbella</taxon>
    </lineage>
</organism>
<dbReference type="GO" id="GO:0003824">
    <property type="term" value="F:catalytic activity"/>
    <property type="evidence" value="ECO:0007669"/>
    <property type="project" value="InterPro"/>
</dbReference>
<sequence>MPDLDDRHWLQQAIDLSRHCPPTTTAFCVGAIIVSPTAEILSTGYSRETHPHDHAEEVALAKLTPNDPCLATATIYTSLEPCSKRASRPQTCTQLILAAGIPRVVLAWREPTIFVDCEGAELLEAAGVEVLELPDLADQVKQINANVLG</sequence>
<proteinExistence type="predicted"/>
<gene>
    <name evidence="2" type="ORF">EV646_12167</name>
</gene>
<reference evidence="2 3" key="1">
    <citation type="journal article" date="2015" name="Stand. Genomic Sci.">
        <title>Genomic Encyclopedia of Bacterial and Archaeal Type Strains, Phase III: the genomes of soil and plant-associated and newly described type strains.</title>
        <authorList>
            <person name="Whitman W.B."/>
            <person name="Woyke T."/>
            <person name="Klenk H.P."/>
            <person name="Zhou Y."/>
            <person name="Lilburn T.G."/>
            <person name="Beck B.J."/>
            <person name="De Vos P."/>
            <person name="Vandamme P."/>
            <person name="Eisen J.A."/>
            <person name="Garrity G."/>
            <person name="Hugenholtz P."/>
            <person name="Kyrpides N.C."/>
        </authorList>
    </citation>
    <scope>NUCLEOTIDE SEQUENCE [LARGE SCALE GENOMIC DNA]</scope>
    <source>
        <strain evidence="2 3">VKM Ac-2541</strain>
    </source>
</reference>
<protein>
    <submittedName>
        <fullName evidence="2">Diaminohydroxyphosphoribosylaminopyrimidine deaminase</fullName>
    </submittedName>
</protein>
<evidence type="ECO:0000313" key="2">
    <source>
        <dbReference type="EMBL" id="TCO38154.1"/>
    </source>
</evidence>
<comment type="caution">
    <text evidence="2">The sequence shown here is derived from an EMBL/GenBank/DDBJ whole genome shotgun (WGS) entry which is preliminary data.</text>
</comment>
<feature type="domain" description="CMP/dCMP-type deaminase" evidence="1">
    <location>
        <begin position="4"/>
        <end position="130"/>
    </location>
</feature>
<dbReference type="RefSeq" id="WP_132157628.1">
    <property type="nucleotide sequence ID" value="NZ_SLWR01000021.1"/>
</dbReference>
<dbReference type="Proteomes" id="UP000295573">
    <property type="component" value="Unassembled WGS sequence"/>
</dbReference>
<dbReference type="InterPro" id="IPR002125">
    <property type="entry name" value="CMP_dCMP_dom"/>
</dbReference>
<dbReference type="SUPFAM" id="SSF53927">
    <property type="entry name" value="Cytidine deaminase-like"/>
    <property type="match status" value="1"/>
</dbReference>
<dbReference type="PROSITE" id="PS51747">
    <property type="entry name" value="CYT_DCMP_DEAMINASES_2"/>
    <property type="match status" value="1"/>
</dbReference>
<dbReference type="EMBL" id="SLWR01000021">
    <property type="protein sequence ID" value="TCO38154.1"/>
    <property type="molecule type" value="Genomic_DNA"/>
</dbReference>
<evidence type="ECO:0000259" key="1">
    <source>
        <dbReference type="PROSITE" id="PS51747"/>
    </source>
</evidence>
<dbReference type="InterPro" id="IPR016193">
    <property type="entry name" value="Cytidine_deaminase-like"/>
</dbReference>
<dbReference type="Gene3D" id="3.40.140.10">
    <property type="entry name" value="Cytidine Deaminase, domain 2"/>
    <property type="match status" value="1"/>
</dbReference>